<dbReference type="InterPro" id="IPR006067">
    <property type="entry name" value="NO2/SO3_Rdtase_4Fe4S_dom"/>
</dbReference>
<evidence type="ECO:0000256" key="2">
    <source>
        <dbReference type="ARBA" id="ARBA00001966"/>
    </source>
</evidence>
<dbReference type="RefSeq" id="WP_193872242.1">
    <property type="nucleotide sequence ID" value="NZ_JADEWU010000132.1"/>
</dbReference>
<dbReference type="InterPro" id="IPR045854">
    <property type="entry name" value="NO2/SO3_Rdtase_4Fe4S_sf"/>
</dbReference>
<dbReference type="InterPro" id="IPR045169">
    <property type="entry name" value="NO2/SO3_Rdtase_4Fe4S_prot"/>
</dbReference>
<evidence type="ECO:0000259" key="14">
    <source>
        <dbReference type="Pfam" id="PF03460"/>
    </source>
</evidence>
<organism evidence="15 16">
    <name type="scientific">Planktothrix mougeotii LEGE 06226</name>
    <dbReference type="NCBI Taxonomy" id="1828728"/>
    <lineage>
        <taxon>Bacteria</taxon>
        <taxon>Bacillati</taxon>
        <taxon>Cyanobacteriota</taxon>
        <taxon>Cyanophyceae</taxon>
        <taxon>Oscillatoriophycideae</taxon>
        <taxon>Oscillatoriales</taxon>
        <taxon>Microcoleaceae</taxon>
        <taxon>Planktothrix</taxon>
    </lineage>
</organism>
<keyword evidence="7" id="KW-0479">Metal-binding</keyword>
<evidence type="ECO:0000256" key="10">
    <source>
        <dbReference type="ARBA" id="ARBA00023004"/>
    </source>
</evidence>
<evidence type="ECO:0000259" key="13">
    <source>
        <dbReference type="Pfam" id="PF01077"/>
    </source>
</evidence>
<feature type="domain" description="Nitrite/Sulfite reductase ferredoxin-like" evidence="14">
    <location>
        <begin position="364"/>
        <end position="432"/>
    </location>
</feature>
<evidence type="ECO:0000256" key="12">
    <source>
        <dbReference type="ARBA" id="ARBA00049518"/>
    </source>
</evidence>
<sequence length="664" mass="75181">MTLSATPPKVNKPSKVEGLKERSNFLREPLATELFNDLNYFSEDAIQILKFHGSYQQDNRDNRVKGQERDYGMMLRTRSPGGFIPPELYLTLDRLSDEYGNQTIRATTRQGFQLHGVLKKNLKTVLASIINSMGSTLGACGDINRNVLAPPAPYKNRPDYEYARTYAHHIADLLTPQTGAYYEIWLDGEKFISAEEDPEVKVARLRNTNGTNYTDSPEPIYGTYYMPRKFKCAVTVPGDNSLDIYTQDLGLVVITNAAGELEGFNILVGGGLGRTHNKEETFARIADEIGYVDKEDIYDAVKAIVATQRDYGDRTNRRHARMKYLIHDWGVDQFREKAEEYFGKSFKPFKPLPAWNYQDFLGWHEQGDGKLFLGISVDNGRIKDEGNFRLKTVLRQIVEQFQVPMLVTASQNVILYEISPEVQPKIQTLLQEHGIKTETEIDPLERYSMACPALPTCGLAMTESERVIPSLLGRIRVLLDSVGLQQEHFVIRMTGCPNGCARPYMAELGFVGSAPNTYQIWLGGSPNQTRLAEAFVDRLSIHDLETFLTPILVYFKQDRKPEESFGDFCYRVGFDALRKFITSYSTTASMNIETQEAPVFTGSQTLPEISDSDTPLDTSKIRHRVSVRDSIYNQLKAESKRLGKPVVELATQAIEEYLEKLKVQ</sequence>
<feature type="domain" description="Nitrite/Sulfite reductase ferredoxin-like" evidence="14">
    <location>
        <begin position="68"/>
        <end position="128"/>
    </location>
</feature>
<evidence type="ECO:0000313" key="16">
    <source>
        <dbReference type="Proteomes" id="UP000640725"/>
    </source>
</evidence>
<dbReference type="InterPro" id="IPR006066">
    <property type="entry name" value="NO2/SO3_Rdtase_FeS/sirohaem_BS"/>
</dbReference>
<dbReference type="InterPro" id="IPR005117">
    <property type="entry name" value="NiRdtase/SiRdtase_haem-b_fer"/>
</dbReference>
<dbReference type="SUPFAM" id="SSF55124">
    <property type="entry name" value="Nitrite/Sulfite reductase N-terminal domain-like"/>
    <property type="match status" value="2"/>
</dbReference>
<dbReference type="GO" id="GO:0050311">
    <property type="term" value="F:sulfite reductase (ferredoxin) activity"/>
    <property type="evidence" value="ECO:0007669"/>
    <property type="project" value="UniProtKB-EC"/>
</dbReference>
<comment type="cofactor">
    <cofactor evidence="1">
        <name>siroheme</name>
        <dbReference type="ChEBI" id="CHEBI:60052"/>
    </cofactor>
</comment>
<protein>
    <recommendedName>
        <fullName evidence="4">assimilatory sulfite reductase (ferredoxin)</fullName>
        <ecNumber evidence="4">1.8.7.1</ecNumber>
    </recommendedName>
</protein>
<evidence type="ECO:0000313" key="15">
    <source>
        <dbReference type="EMBL" id="MBE9146847.1"/>
    </source>
</evidence>
<evidence type="ECO:0000256" key="7">
    <source>
        <dbReference type="ARBA" id="ARBA00022723"/>
    </source>
</evidence>
<comment type="catalytic activity">
    <reaction evidence="12">
        <text>hydrogen sulfide + 6 oxidized [2Fe-2S]-[ferredoxin] + 3 H2O = sulfite + 6 reduced [2Fe-2S]-[ferredoxin] + 7 H(+)</text>
        <dbReference type="Rhea" id="RHEA:23132"/>
        <dbReference type="Rhea" id="RHEA-COMP:10000"/>
        <dbReference type="Rhea" id="RHEA-COMP:10001"/>
        <dbReference type="ChEBI" id="CHEBI:15377"/>
        <dbReference type="ChEBI" id="CHEBI:15378"/>
        <dbReference type="ChEBI" id="CHEBI:17359"/>
        <dbReference type="ChEBI" id="CHEBI:29919"/>
        <dbReference type="ChEBI" id="CHEBI:33737"/>
        <dbReference type="ChEBI" id="CHEBI:33738"/>
        <dbReference type="EC" id="1.8.7.1"/>
    </reaction>
</comment>
<dbReference type="Proteomes" id="UP000640725">
    <property type="component" value="Unassembled WGS sequence"/>
</dbReference>
<keyword evidence="5" id="KW-0004">4Fe-4S</keyword>
<dbReference type="NCBIfam" id="NF010029">
    <property type="entry name" value="PRK13504.1"/>
    <property type="match status" value="1"/>
</dbReference>
<dbReference type="Pfam" id="PF03460">
    <property type="entry name" value="NIR_SIR_ferr"/>
    <property type="match status" value="2"/>
</dbReference>
<evidence type="ECO:0000256" key="8">
    <source>
        <dbReference type="ARBA" id="ARBA00022784"/>
    </source>
</evidence>
<keyword evidence="8" id="KW-0883">Thioether bond</keyword>
<dbReference type="EC" id="1.8.7.1" evidence="4"/>
<comment type="similarity">
    <text evidence="3">Belongs to the nitrite and sulfite reductase 4Fe-4S domain family.</text>
</comment>
<feature type="domain" description="Nitrite/sulphite reductase 4Fe-4S" evidence="13">
    <location>
        <begin position="488"/>
        <end position="585"/>
    </location>
</feature>
<dbReference type="PANTHER" id="PTHR11493">
    <property type="entry name" value="SULFITE REDUCTASE [NADPH] SUBUNIT BETA-RELATED"/>
    <property type="match status" value="1"/>
</dbReference>
<accession>A0ABR9UK58</accession>
<evidence type="ECO:0000256" key="9">
    <source>
        <dbReference type="ARBA" id="ARBA00023002"/>
    </source>
</evidence>
<reference evidence="15 16" key="1">
    <citation type="submission" date="2020-10" db="EMBL/GenBank/DDBJ databases">
        <authorList>
            <person name="Castelo-Branco R."/>
            <person name="Eusebio N."/>
            <person name="Adriana R."/>
            <person name="Vieira A."/>
            <person name="Brugerolle De Fraissinette N."/>
            <person name="Rezende De Castro R."/>
            <person name="Schneider M.P."/>
            <person name="Vasconcelos V."/>
            <person name="Leao P.N."/>
        </authorList>
    </citation>
    <scope>NUCLEOTIDE SEQUENCE [LARGE SCALE GENOMIC DNA]</scope>
    <source>
        <strain evidence="15 16">LEGE 06226</strain>
    </source>
</reference>
<dbReference type="PRINTS" id="PR00397">
    <property type="entry name" value="SIROHAEM"/>
</dbReference>
<keyword evidence="9 15" id="KW-0560">Oxidoreductase</keyword>
<gene>
    <name evidence="15" type="primary">sir</name>
    <name evidence="15" type="ORF">IQ236_26995</name>
</gene>
<feature type="domain" description="Nitrite/sulphite reductase 4Fe-4S" evidence="13">
    <location>
        <begin position="169"/>
        <end position="345"/>
    </location>
</feature>
<dbReference type="EMBL" id="JADEWU010000132">
    <property type="protein sequence ID" value="MBE9146847.1"/>
    <property type="molecule type" value="Genomic_DNA"/>
</dbReference>
<dbReference type="NCBIfam" id="TIGR02042">
    <property type="entry name" value="sir"/>
    <property type="match status" value="1"/>
</dbReference>
<proteinExistence type="inferred from homology"/>
<dbReference type="SUPFAM" id="SSF56014">
    <property type="entry name" value="Nitrite and sulphite reductase 4Fe-4S domain-like"/>
    <property type="match status" value="2"/>
</dbReference>
<dbReference type="InterPro" id="IPR011787">
    <property type="entry name" value="SiR_ferredoxin-dep"/>
</dbReference>
<evidence type="ECO:0000256" key="11">
    <source>
        <dbReference type="ARBA" id="ARBA00023014"/>
    </source>
</evidence>
<dbReference type="Gene3D" id="3.30.413.10">
    <property type="entry name" value="Sulfite Reductase Hemoprotein, domain 1"/>
    <property type="match status" value="2"/>
</dbReference>
<dbReference type="PANTHER" id="PTHR11493:SF47">
    <property type="entry name" value="SULFITE REDUCTASE [NADPH] SUBUNIT BETA"/>
    <property type="match status" value="1"/>
</dbReference>
<dbReference type="PROSITE" id="PS00365">
    <property type="entry name" value="NIR_SIR"/>
    <property type="match status" value="1"/>
</dbReference>
<keyword evidence="16" id="KW-1185">Reference proteome</keyword>
<keyword evidence="10" id="KW-0408">Iron</keyword>
<evidence type="ECO:0000256" key="1">
    <source>
        <dbReference type="ARBA" id="ARBA00001929"/>
    </source>
</evidence>
<name>A0ABR9UK58_9CYAN</name>
<keyword evidence="11" id="KW-0411">Iron-sulfur</keyword>
<dbReference type="Pfam" id="PF01077">
    <property type="entry name" value="NIR_SIR"/>
    <property type="match status" value="2"/>
</dbReference>
<keyword evidence="6" id="KW-0349">Heme</keyword>
<evidence type="ECO:0000256" key="3">
    <source>
        <dbReference type="ARBA" id="ARBA00010429"/>
    </source>
</evidence>
<dbReference type="InterPro" id="IPR036136">
    <property type="entry name" value="Nit/Sulf_reduc_fer-like_dom_sf"/>
</dbReference>
<evidence type="ECO:0000256" key="5">
    <source>
        <dbReference type="ARBA" id="ARBA00022485"/>
    </source>
</evidence>
<comment type="cofactor">
    <cofactor evidence="2">
        <name>[4Fe-4S] cluster</name>
        <dbReference type="ChEBI" id="CHEBI:49883"/>
    </cofactor>
</comment>
<comment type="caution">
    <text evidence="15">The sequence shown here is derived from an EMBL/GenBank/DDBJ whole genome shotgun (WGS) entry which is preliminary data.</text>
</comment>
<evidence type="ECO:0000256" key="6">
    <source>
        <dbReference type="ARBA" id="ARBA00022617"/>
    </source>
</evidence>
<evidence type="ECO:0000256" key="4">
    <source>
        <dbReference type="ARBA" id="ARBA00012353"/>
    </source>
</evidence>